<reference evidence="3" key="1">
    <citation type="journal article" date="2011" name="Nature">
        <title>Genome sequence and analysis of the tuber crop potato.</title>
        <authorList>
            <consortium name="The Potato Genome Sequencing Consortium"/>
        </authorList>
    </citation>
    <scope>NUCLEOTIDE SEQUENCE [LARGE SCALE GENOMIC DNA]</scope>
    <source>
        <strain evidence="3">cv. DM1-3 516 R44</strain>
    </source>
</reference>
<keyword evidence="1" id="KW-0812">Transmembrane</keyword>
<evidence type="ECO:0008006" key="4">
    <source>
        <dbReference type="Google" id="ProtNLM"/>
    </source>
</evidence>
<dbReference type="Gramene" id="PGSC0003DMT400078569">
    <property type="protein sequence ID" value="PGSC0003DMT400078569"/>
    <property type="gene ID" value="PGSC0003DMG400030582"/>
</dbReference>
<dbReference type="EnsemblPlants" id="PGSC0003DMT400078569">
    <property type="protein sequence ID" value="PGSC0003DMT400078569"/>
    <property type="gene ID" value="PGSC0003DMG400030582"/>
</dbReference>
<evidence type="ECO:0000313" key="3">
    <source>
        <dbReference type="Proteomes" id="UP000011115"/>
    </source>
</evidence>
<evidence type="ECO:0000256" key="1">
    <source>
        <dbReference type="SAM" id="Phobius"/>
    </source>
</evidence>
<sequence length="62" mass="7274">MKIAKAMPENMERTEKLMFLQKKQMNVMFMEIRAITFFSSTSSSTSSVLFLFLIFILILFVL</sequence>
<evidence type="ECO:0000313" key="2">
    <source>
        <dbReference type="EnsemblPlants" id="PGSC0003DMT400078569"/>
    </source>
</evidence>
<dbReference type="InParanoid" id="M1D0D9"/>
<reference evidence="2" key="2">
    <citation type="submission" date="2015-06" db="UniProtKB">
        <authorList>
            <consortium name="EnsemblPlants"/>
        </authorList>
    </citation>
    <scope>IDENTIFICATION</scope>
    <source>
        <strain evidence="2">DM1-3 516 R44</strain>
    </source>
</reference>
<dbReference type="HOGENOM" id="CLU_2908552_0_0_1"/>
<name>M1D0D9_SOLTU</name>
<protein>
    <recommendedName>
        <fullName evidence="4">Transmembrane protein</fullName>
    </recommendedName>
</protein>
<keyword evidence="3" id="KW-1185">Reference proteome</keyword>
<dbReference type="AlphaFoldDB" id="M1D0D9"/>
<feature type="transmembrane region" description="Helical" evidence="1">
    <location>
        <begin position="32"/>
        <end position="61"/>
    </location>
</feature>
<dbReference type="Proteomes" id="UP000011115">
    <property type="component" value="Unassembled WGS sequence"/>
</dbReference>
<proteinExistence type="predicted"/>
<keyword evidence="1" id="KW-0472">Membrane</keyword>
<keyword evidence="1" id="KW-1133">Transmembrane helix</keyword>
<dbReference type="PaxDb" id="4113-PGSC0003DMT400078569"/>
<organism evidence="2 3">
    <name type="scientific">Solanum tuberosum</name>
    <name type="common">Potato</name>
    <dbReference type="NCBI Taxonomy" id="4113"/>
    <lineage>
        <taxon>Eukaryota</taxon>
        <taxon>Viridiplantae</taxon>
        <taxon>Streptophyta</taxon>
        <taxon>Embryophyta</taxon>
        <taxon>Tracheophyta</taxon>
        <taxon>Spermatophyta</taxon>
        <taxon>Magnoliopsida</taxon>
        <taxon>eudicotyledons</taxon>
        <taxon>Gunneridae</taxon>
        <taxon>Pentapetalae</taxon>
        <taxon>asterids</taxon>
        <taxon>lamiids</taxon>
        <taxon>Solanales</taxon>
        <taxon>Solanaceae</taxon>
        <taxon>Solanoideae</taxon>
        <taxon>Solaneae</taxon>
        <taxon>Solanum</taxon>
    </lineage>
</organism>
<accession>M1D0D9</accession>